<evidence type="ECO:0000313" key="2">
    <source>
        <dbReference type="Proteomes" id="UP000266723"/>
    </source>
</evidence>
<accession>A0ABQ7A5K1</accession>
<name>A0ABQ7A5K1_BRACR</name>
<dbReference type="Proteomes" id="UP000266723">
    <property type="component" value="Unassembled WGS sequence"/>
</dbReference>
<protein>
    <submittedName>
        <fullName evidence="1">Uncharacterized protein</fullName>
    </submittedName>
</protein>
<organism evidence="1 2">
    <name type="scientific">Brassica cretica</name>
    <name type="common">Mustard</name>
    <dbReference type="NCBI Taxonomy" id="69181"/>
    <lineage>
        <taxon>Eukaryota</taxon>
        <taxon>Viridiplantae</taxon>
        <taxon>Streptophyta</taxon>
        <taxon>Embryophyta</taxon>
        <taxon>Tracheophyta</taxon>
        <taxon>Spermatophyta</taxon>
        <taxon>Magnoliopsida</taxon>
        <taxon>eudicotyledons</taxon>
        <taxon>Gunneridae</taxon>
        <taxon>Pentapetalae</taxon>
        <taxon>rosids</taxon>
        <taxon>malvids</taxon>
        <taxon>Brassicales</taxon>
        <taxon>Brassicaceae</taxon>
        <taxon>Brassiceae</taxon>
        <taxon>Brassica</taxon>
    </lineage>
</organism>
<proteinExistence type="predicted"/>
<comment type="caution">
    <text evidence="1">The sequence shown here is derived from an EMBL/GenBank/DDBJ whole genome shotgun (WGS) entry which is preliminary data.</text>
</comment>
<reference evidence="1 2" key="1">
    <citation type="journal article" date="2020" name="BMC Genomics">
        <title>Intraspecific diversification of the crop wild relative Brassica cretica Lam. using demographic model selection.</title>
        <authorList>
            <person name="Kioukis A."/>
            <person name="Michalopoulou V.A."/>
            <person name="Briers L."/>
            <person name="Pirintsos S."/>
            <person name="Studholme D.J."/>
            <person name="Pavlidis P."/>
            <person name="Sarris P.F."/>
        </authorList>
    </citation>
    <scope>NUCLEOTIDE SEQUENCE [LARGE SCALE GENOMIC DNA]</scope>
    <source>
        <strain evidence="2">cv. PFS-1207/04</strain>
    </source>
</reference>
<keyword evidence="2" id="KW-1185">Reference proteome</keyword>
<dbReference type="EMBL" id="QGKV02002055">
    <property type="protein sequence ID" value="KAF3492927.1"/>
    <property type="molecule type" value="Genomic_DNA"/>
</dbReference>
<evidence type="ECO:0000313" key="1">
    <source>
        <dbReference type="EMBL" id="KAF3492927.1"/>
    </source>
</evidence>
<gene>
    <name evidence="1" type="ORF">DY000_02055766</name>
</gene>
<sequence>MANPQKAGQHKETVLTRFLLFCVERMVDINTHIRCSILIIGSLFQFGNLFYIFEGRGSQSLDWPARLSCLRSISTLIFGKKASFMISWRLSCCQRVLDQNDNENGGSSVKAHISWNI</sequence>